<organism evidence="1 2">
    <name type="scientific">Choristoneura fumiferana</name>
    <name type="common">Spruce budworm moth</name>
    <name type="synonym">Archips fumiferana</name>
    <dbReference type="NCBI Taxonomy" id="7141"/>
    <lineage>
        <taxon>Eukaryota</taxon>
        <taxon>Metazoa</taxon>
        <taxon>Ecdysozoa</taxon>
        <taxon>Arthropoda</taxon>
        <taxon>Hexapoda</taxon>
        <taxon>Insecta</taxon>
        <taxon>Pterygota</taxon>
        <taxon>Neoptera</taxon>
        <taxon>Endopterygota</taxon>
        <taxon>Lepidoptera</taxon>
        <taxon>Glossata</taxon>
        <taxon>Ditrysia</taxon>
        <taxon>Tortricoidea</taxon>
        <taxon>Tortricidae</taxon>
        <taxon>Tortricinae</taxon>
        <taxon>Choristoneura</taxon>
    </lineage>
</organism>
<evidence type="ECO:0000313" key="1">
    <source>
        <dbReference type="EMBL" id="KAI8442008.1"/>
    </source>
</evidence>
<proteinExistence type="predicted"/>
<accession>A0ACC0KZP6</accession>
<gene>
    <name evidence="1" type="ORF">MSG28_005661</name>
</gene>
<comment type="caution">
    <text evidence="1">The sequence shown here is derived from an EMBL/GenBank/DDBJ whole genome shotgun (WGS) entry which is preliminary data.</text>
</comment>
<reference evidence="1 2" key="1">
    <citation type="journal article" date="2022" name="Genome Biol. Evol.">
        <title>The Spruce Budworm Genome: Reconstructing the Evolutionary History of Antifreeze Proteins.</title>
        <authorList>
            <person name="Beliveau C."/>
            <person name="Gagne P."/>
            <person name="Picq S."/>
            <person name="Vernygora O."/>
            <person name="Keeling C.I."/>
            <person name="Pinkney K."/>
            <person name="Doucet D."/>
            <person name="Wen F."/>
            <person name="Johnston J.S."/>
            <person name="Maaroufi H."/>
            <person name="Boyle B."/>
            <person name="Laroche J."/>
            <person name="Dewar K."/>
            <person name="Juretic N."/>
            <person name="Blackburn G."/>
            <person name="Nisole A."/>
            <person name="Brunet B."/>
            <person name="Brandao M."/>
            <person name="Lumley L."/>
            <person name="Duan J."/>
            <person name="Quan G."/>
            <person name="Lucarotti C.J."/>
            <person name="Roe A.D."/>
            <person name="Sperling F.A.H."/>
            <person name="Levesque R.C."/>
            <person name="Cusson M."/>
        </authorList>
    </citation>
    <scope>NUCLEOTIDE SEQUENCE [LARGE SCALE GENOMIC DNA]</scope>
    <source>
        <strain evidence="1">Glfc:IPQL:Cfum</strain>
    </source>
</reference>
<dbReference type="Proteomes" id="UP001064048">
    <property type="component" value="Chromosome 9"/>
</dbReference>
<sequence length="161" mass="18929">MGEAFVQQWIFWPMYKKEQYTVFIQTAGTRVIPTRHEFSAYLGNHQSRVRTDSRAFITYLNMSQGYNHLLFRAPKLWSPILTFDVLIFLLCVLFALDVLWTWLILQVLYKSIKTGQTNDFISIKIQNIEKKRETTGSRRAGSFLAQRISLTSSEEMLPRLR</sequence>
<name>A0ACC0KZP6_CHOFU</name>
<protein>
    <submittedName>
        <fullName evidence="1">Uncharacterized protein</fullName>
    </submittedName>
</protein>
<keyword evidence="2" id="KW-1185">Reference proteome</keyword>
<dbReference type="EMBL" id="CM046109">
    <property type="protein sequence ID" value="KAI8442008.1"/>
    <property type="molecule type" value="Genomic_DNA"/>
</dbReference>
<evidence type="ECO:0000313" key="2">
    <source>
        <dbReference type="Proteomes" id="UP001064048"/>
    </source>
</evidence>